<evidence type="ECO:0000256" key="2">
    <source>
        <dbReference type="ARBA" id="ARBA00010871"/>
    </source>
</evidence>
<sequence length="868" mass="93937">MSHPTTGANEAAAAWTKDPLLAAPHGLKQPQVRSATTLTVSRDDIKPNQLNAQDAGGLYTNGLYANGLHGSAVTLTATVPVPRAAGNAGATGPAATATTSAAAIPATTASPAPQPFNPSQVCYGRVRNMEAMVPPQWWKTVFADGLYLQTDGDVVEDADITRAEVDMIEAVPAVAAMLAASRDGQAAQGITAMKPLVGASPAHQLRVLDLCCGQGRHSIELARRHPEALFCGHDQSGYLVNLARERAQLSDKAAHNTRFTEGDCRHVPYPNGAFDIILLMGNSFGYFTDVNGDSEVLKEARRLLAPSGVMLLDLVDGDHMRENYAQRSWEWVDDTTFVCRERKLSDDKSRLTSREVVTVTNRGVIRDQFYAERLYSQSDITTLLAECGLTSSPAEATSTFITLFNTSSKRGEDLGMMSPRMLVVSFASDPSATFPMPQHLRDAEANIHRDEQGRIISPSAASSNDASAALSTASTIHALALPTSSLATGQPAQVCAMLPLQKLTVIFGDSSVPCIGKLNDTWNPEDFESRNKLLQALEILGYRDVQVLDHHPTLLSSLAIDPPQLVLNLCDEGFGNDAQHELHVPALLDMLNIPYTGAGPNSLSKCFDKSLVNAVARGLGIPTPREAIVPETSRIDVAQVRDAVGGYPAFIKPIRGDNSLGITMQSIVHTDSELLAYLEQLRAQDITGVLVQEYLQGTEYGLGMLGNPGHGFHFFPILEVDFSDIVAQDLPPILGYESKWDPTSAYWTSIKYRRSHSIGPDVERQMQENCKLLWKQLDCVDYCRFDFRADKDGIVKLLEVNPNPGWVWDGKLAYMAGFENKSYADMIGMILDAAVKRIASSERQGAPAILSGAHPATGICATLGPFQK</sequence>
<dbReference type="InterPro" id="IPR011095">
    <property type="entry name" value="Dala_Dala_lig_C"/>
</dbReference>
<dbReference type="GO" id="GO:0005737">
    <property type="term" value="C:cytoplasm"/>
    <property type="evidence" value="ECO:0007669"/>
    <property type="project" value="UniProtKB-SubCell"/>
</dbReference>
<dbReference type="PROSITE" id="PS50975">
    <property type="entry name" value="ATP_GRASP"/>
    <property type="match status" value="1"/>
</dbReference>
<keyword evidence="4" id="KW-0436">Ligase</keyword>
<keyword evidence="12" id="KW-1185">Reference proteome</keyword>
<accession>A0A4P9X9H4</accession>
<dbReference type="Gene3D" id="2.20.25.110">
    <property type="entry name" value="S-adenosyl-L-methionine-dependent methyltransferases"/>
    <property type="match status" value="1"/>
</dbReference>
<comment type="subcellular location">
    <subcellularLocation>
        <location evidence="1">Cytoplasm</location>
    </subcellularLocation>
</comment>
<dbReference type="Gene3D" id="3.30.1490.20">
    <property type="entry name" value="ATP-grasp fold, A domain"/>
    <property type="match status" value="1"/>
</dbReference>
<dbReference type="GO" id="GO:0008360">
    <property type="term" value="P:regulation of cell shape"/>
    <property type="evidence" value="ECO:0007669"/>
    <property type="project" value="UniProtKB-KW"/>
</dbReference>
<dbReference type="InterPro" id="IPR000291">
    <property type="entry name" value="D-Ala_lig_Van_CS"/>
</dbReference>
<dbReference type="SUPFAM" id="SSF53335">
    <property type="entry name" value="S-adenosyl-L-methionine-dependent methyltransferases"/>
    <property type="match status" value="1"/>
</dbReference>
<dbReference type="SUPFAM" id="SSF56059">
    <property type="entry name" value="Glutathione synthetase ATP-binding domain-like"/>
    <property type="match status" value="1"/>
</dbReference>
<dbReference type="CDD" id="cd02440">
    <property type="entry name" value="AdoMet_MTases"/>
    <property type="match status" value="1"/>
</dbReference>
<protein>
    <recommendedName>
        <fullName evidence="10">ATP-grasp domain-containing protein</fullName>
    </recommendedName>
</protein>
<dbReference type="InterPro" id="IPR011761">
    <property type="entry name" value="ATP-grasp"/>
</dbReference>
<evidence type="ECO:0000313" key="11">
    <source>
        <dbReference type="EMBL" id="RKP01993.1"/>
    </source>
</evidence>
<dbReference type="GO" id="GO:0046872">
    <property type="term" value="F:metal ion binding"/>
    <property type="evidence" value="ECO:0007669"/>
    <property type="project" value="InterPro"/>
</dbReference>
<organism evidence="11 12">
    <name type="scientific">Caulochytrium protostelioides</name>
    <dbReference type="NCBI Taxonomy" id="1555241"/>
    <lineage>
        <taxon>Eukaryota</taxon>
        <taxon>Fungi</taxon>
        <taxon>Fungi incertae sedis</taxon>
        <taxon>Chytridiomycota</taxon>
        <taxon>Chytridiomycota incertae sedis</taxon>
        <taxon>Chytridiomycetes</taxon>
        <taxon>Caulochytriales</taxon>
        <taxon>Caulochytriaceae</taxon>
        <taxon>Caulochytrium</taxon>
    </lineage>
</organism>
<dbReference type="AlphaFoldDB" id="A0A4P9X9H4"/>
<evidence type="ECO:0000256" key="9">
    <source>
        <dbReference type="PROSITE-ProRule" id="PRU00409"/>
    </source>
</evidence>
<gene>
    <name evidence="11" type="ORF">CXG81DRAFT_11300</name>
</gene>
<keyword evidence="6 9" id="KW-0067">ATP-binding</keyword>
<dbReference type="STRING" id="1555241.A0A4P9X9H4"/>
<dbReference type="Pfam" id="PF13649">
    <property type="entry name" value="Methyltransf_25"/>
    <property type="match status" value="1"/>
</dbReference>
<name>A0A4P9X9H4_9FUNG</name>
<dbReference type="InterPro" id="IPR013815">
    <property type="entry name" value="ATP_grasp_subdomain_1"/>
</dbReference>
<dbReference type="InterPro" id="IPR029063">
    <property type="entry name" value="SAM-dependent_MTases_sf"/>
</dbReference>
<dbReference type="Proteomes" id="UP000274922">
    <property type="component" value="Unassembled WGS sequence"/>
</dbReference>
<evidence type="ECO:0000256" key="5">
    <source>
        <dbReference type="ARBA" id="ARBA00022741"/>
    </source>
</evidence>
<dbReference type="GO" id="GO:0008716">
    <property type="term" value="F:D-alanine-D-alanine ligase activity"/>
    <property type="evidence" value="ECO:0007669"/>
    <property type="project" value="InterPro"/>
</dbReference>
<dbReference type="EMBL" id="ML014155">
    <property type="protein sequence ID" value="RKP01993.1"/>
    <property type="molecule type" value="Genomic_DNA"/>
</dbReference>
<dbReference type="Pfam" id="PF07478">
    <property type="entry name" value="Dala_Dala_lig_C"/>
    <property type="match status" value="1"/>
</dbReference>
<proteinExistence type="inferred from homology"/>
<evidence type="ECO:0000256" key="8">
    <source>
        <dbReference type="ARBA" id="ARBA00022984"/>
    </source>
</evidence>
<evidence type="ECO:0000259" key="10">
    <source>
        <dbReference type="PROSITE" id="PS50975"/>
    </source>
</evidence>
<keyword evidence="5 9" id="KW-0547">Nucleotide-binding</keyword>
<dbReference type="Gene3D" id="3.40.50.150">
    <property type="entry name" value="Vaccinia Virus protein VP39"/>
    <property type="match status" value="1"/>
</dbReference>
<keyword evidence="3" id="KW-0963">Cytoplasm</keyword>
<evidence type="ECO:0000256" key="7">
    <source>
        <dbReference type="ARBA" id="ARBA00022960"/>
    </source>
</evidence>
<dbReference type="PANTHER" id="PTHR23132">
    <property type="entry name" value="D-ALANINE--D-ALANINE LIGASE"/>
    <property type="match status" value="1"/>
</dbReference>
<dbReference type="OrthoDB" id="2013972at2759"/>
<evidence type="ECO:0000256" key="3">
    <source>
        <dbReference type="ARBA" id="ARBA00022490"/>
    </source>
</evidence>
<reference evidence="12" key="1">
    <citation type="journal article" date="2018" name="Nat. Microbiol.">
        <title>Leveraging single-cell genomics to expand the fungal tree of life.</title>
        <authorList>
            <person name="Ahrendt S.R."/>
            <person name="Quandt C.A."/>
            <person name="Ciobanu D."/>
            <person name="Clum A."/>
            <person name="Salamov A."/>
            <person name="Andreopoulos B."/>
            <person name="Cheng J.F."/>
            <person name="Woyke T."/>
            <person name="Pelin A."/>
            <person name="Henrissat B."/>
            <person name="Reynolds N.K."/>
            <person name="Benny G.L."/>
            <person name="Smith M.E."/>
            <person name="James T.Y."/>
            <person name="Grigoriev I.V."/>
        </authorList>
    </citation>
    <scope>NUCLEOTIDE SEQUENCE [LARGE SCALE GENOMIC DNA]</scope>
    <source>
        <strain evidence="12">ATCC 52028</strain>
    </source>
</reference>
<dbReference type="GO" id="GO:0005524">
    <property type="term" value="F:ATP binding"/>
    <property type="evidence" value="ECO:0007669"/>
    <property type="project" value="UniProtKB-UniRule"/>
</dbReference>
<keyword evidence="7" id="KW-0133">Cell shape</keyword>
<evidence type="ECO:0000256" key="1">
    <source>
        <dbReference type="ARBA" id="ARBA00004496"/>
    </source>
</evidence>
<feature type="domain" description="ATP-grasp" evidence="10">
    <location>
        <begin position="613"/>
        <end position="835"/>
    </location>
</feature>
<dbReference type="PROSITE" id="PS00844">
    <property type="entry name" value="DALA_DALA_LIGASE_2"/>
    <property type="match status" value="1"/>
</dbReference>
<dbReference type="InterPro" id="IPR041698">
    <property type="entry name" value="Methyltransf_25"/>
</dbReference>
<evidence type="ECO:0000256" key="6">
    <source>
        <dbReference type="ARBA" id="ARBA00022840"/>
    </source>
</evidence>
<dbReference type="PANTHER" id="PTHR23132:SF23">
    <property type="entry name" value="D-ALANINE--D-ALANINE LIGASE B"/>
    <property type="match status" value="1"/>
</dbReference>
<comment type="similarity">
    <text evidence="2">Belongs to the D-alanine--D-alanine ligase family.</text>
</comment>
<keyword evidence="8" id="KW-0573">Peptidoglycan synthesis</keyword>
<dbReference type="Gene3D" id="3.30.470.20">
    <property type="entry name" value="ATP-grasp fold, B domain"/>
    <property type="match status" value="1"/>
</dbReference>
<evidence type="ECO:0000256" key="4">
    <source>
        <dbReference type="ARBA" id="ARBA00022598"/>
    </source>
</evidence>
<evidence type="ECO:0000313" key="12">
    <source>
        <dbReference type="Proteomes" id="UP000274922"/>
    </source>
</evidence>